<evidence type="ECO:0000313" key="1">
    <source>
        <dbReference type="EMBL" id="KAK7001283.1"/>
    </source>
</evidence>
<dbReference type="EMBL" id="JAWWNJ010000083">
    <property type="protein sequence ID" value="KAK7001283.1"/>
    <property type="molecule type" value="Genomic_DNA"/>
</dbReference>
<gene>
    <name evidence="1" type="ORF">R3P38DRAFT_2795824</name>
</gene>
<protein>
    <recommendedName>
        <fullName evidence="3">PilZ domain-containing protein</fullName>
    </recommendedName>
</protein>
<evidence type="ECO:0008006" key="3">
    <source>
        <dbReference type="Google" id="ProtNLM"/>
    </source>
</evidence>
<organism evidence="1 2">
    <name type="scientific">Favolaschia claudopus</name>
    <dbReference type="NCBI Taxonomy" id="2862362"/>
    <lineage>
        <taxon>Eukaryota</taxon>
        <taxon>Fungi</taxon>
        <taxon>Dikarya</taxon>
        <taxon>Basidiomycota</taxon>
        <taxon>Agaricomycotina</taxon>
        <taxon>Agaricomycetes</taxon>
        <taxon>Agaricomycetidae</taxon>
        <taxon>Agaricales</taxon>
        <taxon>Marasmiineae</taxon>
        <taxon>Mycenaceae</taxon>
        <taxon>Favolaschia</taxon>
    </lineage>
</organism>
<dbReference type="AlphaFoldDB" id="A0AAW0A5X2"/>
<evidence type="ECO:0000313" key="2">
    <source>
        <dbReference type="Proteomes" id="UP001362999"/>
    </source>
</evidence>
<keyword evidence="2" id="KW-1185">Reference proteome</keyword>
<proteinExistence type="predicted"/>
<sequence length="200" mass="21978">MSLSTWQNSLYWAIYLVSYPDFRSSFNLGNSGSRQQIRVLDDRELFVQLLDPAISLSSRGSGFVRIAHCFRTRLTGSGSDHAYIGKSNISSAGVHIRLTEYAGVETGAVDPDARLNIGCAMKVEFVVIGQPAIAGIVAAGPSYGGYVGDKKSDRDLIFNRSQGGRQKQGRFRPPRIIFIQKAESDTKRNDRREGVLFNGA</sequence>
<name>A0AAW0A5X2_9AGAR</name>
<accession>A0AAW0A5X2</accession>
<reference evidence="1 2" key="1">
    <citation type="journal article" date="2024" name="J Genomics">
        <title>Draft genome sequencing and assembly of Favolaschia claudopus CIRM-BRFM 2984 isolated from oak limbs.</title>
        <authorList>
            <person name="Navarro D."/>
            <person name="Drula E."/>
            <person name="Chaduli D."/>
            <person name="Cazenave R."/>
            <person name="Ahrendt S."/>
            <person name="Wang J."/>
            <person name="Lipzen A."/>
            <person name="Daum C."/>
            <person name="Barry K."/>
            <person name="Grigoriev I.V."/>
            <person name="Favel A."/>
            <person name="Rosso M.N."/>
            <person name="Martin F."/>
        </authorList>
    </citation>
    <scope>NUCLEOTIDE SEQUENCE [LARGE SCALE GENOMIC DNA]</scope>
    <source>
        <strain evidence="1 2">CIRM-BRFM 2984</strain>
    </source>
</reference>
<comment type="caution">
    <text evidence="1">The sequence shown here is derived from an EMBL/GenBank/DDBJ whole genome shotgun (WGS) entry which is preliminary data.</text>
</comment>
<dbReference type="Proteomes" id="UP001362999">
    <property type="component" value="Unassembled WGS sequence"/>
</dbReference>